<feature type="domain" description="Glutamine amidotransferase type-2" evidence="2">
    <location>
        <begin position="2"/>
        <end position="335"/>
    </location>
</feature>
<dbReference type="OrthoDB" id="14446at2759"/>
<organism evidence="3 4">
    <name type="scientific">Cavenderia fasciculata</name>
    <name type="common">Slime mold</name>
    <name type="synonym">Dictyostelium fasciculatum</name>
    <dbReference type="NCBI Taxonomy" id="261658"/>
    <lineage>
        <taxon>Eukaryota</taxon>
        <taxon>Amoebozoa</taxon>
        <taxon>Evosea</taxon>
        <taxon>Eumycetozoa</taxon>
        <taxon>Dictyostelia</taxon>
        <taxon>Acytosteliales</taxon>
        <taxon>Cavenderiaceae</taxon>
        <taxon>Cavenderia</taxon>
    </lineage>
</organism>
<dbReference type="InterPro" id="IPR017932">
    <property type="entry name" value="GATase_2_dom"/>
</dbReference>
<dbReference type="GeneID" id="14871833"/>
<reference evidence="4" key="1">
    <citation type="journal article" date="2011" name="Genome Res.">
        <title>Phylogeny-wide analysis of social amoeba genomes highlights ancient origins for complex intercellular communication.</title>
        <authorList>
            <person name="Heidel A.J."/>
            <person name="Lawal H.M."/>
            <person name="Felder M."/>
            <person name="Schilde C."/>
            <person name="Helps N.R."/>
            <person name="Tunggal B."/>
            <person name="Rivero F."/>
            <person name="John U."/>
            <person name="Schleicher M."/>
            <person name="Eichinger L."/>
            <person name="Platzer M."/>
            <person name="Noegel A.A."/>
            <person name="Schaap P."/>
            <person name="Gloeckner G."/>
        </authorList>
    </citation>
    <scope>NUCLEOTIDE SEQUENCE [LARGE SCALE GENOMIC DNA]</scope>
    <source>
        <strain evidence="4">SH3</strain>
    </source>
</reference>
<dbReference type="Proteomes" id="UP000007797">
    <property type="component" value="Unassembled WGS sequence"/>
</dbReference>
<dbReference type="KEGG" id="dfa:DFA_06938"/>
<dbReference type="CDD" id="cd01908">
    <property type="entry name" value="YafJ"/>
    <property type="match status" value="1"/>
</dbReference>
<dbReference type="GO" id="GO:0005737">
    <property type="term" value="C:cytoplasm"/>
    <property type="evidence" value="ECO:0007669"/>
    <property type="project" value="TreeGrafter"/>
</dbReference>
<dbReference type="SUPFAM" id="SSF56235">
    <property type="entry name" value="N-terminal nucleophile aminohydrolases (Ntn hydrolases)"/>
    <property type="match status" value="1"/>
</dbReference>
<dbReference type="InterPro" id="IPR029055">
    <property type="entry name" value="Ntn_hydrolases_N"/>
</dbReference>
<sequence length="335" mass="36939">MCRFIFYLGSPIKLSAIVTEPSHGLLHQSLHSICPGVSLNADGFGIAWWVPEITPIPCVFKDITPAWSNVNLRQLSRVVKSGCLMSHIRAASAGAITTTNCHPFTYRNLSWMHNGTLSYHTQLRRDVLNLLSQSGFELIKGTTDTELLFALFITNYEREIGYVPKPKEISTTAIYSTHHSFLEPEEEAYPKRHDNAQIFAKVLKETIHQVHALILKYEIDNGIVMDEGDAGASATLQITKTCAKLNLCVSDGSCVVASRYVTGPTTCAHTLFWSRGQSLECDKGACLLSGSTNTLKQSVIISSEPLALDFKCSEVPVNNMVVANDDGYFEILPIN</sequence>
<dbReference type="OMA" id="WSNINLR"/>
<dbReference type="STRING" id="1054147.F4PX33"/>
<dbReference type="PROSITE" id="PS51278">
    <property type="entry name" value="GATASE_TYPE_2"/>
    <property type="match status" value="1"/>
</dbReference>
<dbReference type="AlphaFoldDB" id="F4PX33"/>
<gene>
    <name evidence="3" type="ORF">DFA_06938</name>
</gene>
<dbReference type="Gene3D" id="3.60.20.10">
    <property type="entry name" value="Glutamine Phosphoribosylpyrophosphate, subunit 1, domain 1"/>
    <property type="match status" value="1"/>
</dbReference>
<dbReference type="Pfam" id="PF13230">
    <property type="entry name" value="GATase_4"/>
    <property type="match status" value="1"/>
</dbReference>
<evidence type="ECO:0000256" key="1">
    <source>
        <dbReference type="ARBA" id="ARBA00022962"/>
    </source>
</evidence>
<dbReference type="InterPro" id="IPR052373">
    <property type="entry name" value="Gamma-glu_amide_hydrolase"/>
</dbReference>
<dbReference type="GO" id="GO:0006751">
    <property type="term" value="P:glutathione catabolic process"/>
    <property type="evidence" value="ECO:0007669"/>
    <property type="project" value="TreeGrafter"/>
</dbReference>
<evidence type="ECO:0000259" key="2">
    <source>
        <dbReference type="PROSITE" id="PS51278"/>
    </source>
</evidence>
<evidence type="ECO:0000313" key="4">
    <source>
        <dbReference type="Proteomes" id="UP000007797"/>
    </source>
</evidence>
<name>F4PX33_CACFS</name>
<keyword evidence="4" id="KW-1185">Reference proteome</keyword>
<dbReference type="PANTHER" id="PTHR43187:SF1">
    <property type="entry name" value="GLUTAMINE AMIDOTRANSFERASE DUG3-RELATED"/>
    <property type="match status" value="1"/>
</dbReference>
<proteinExistence type="predicted"/>
<dbReference type="GO" id="GO:0061672">
    <property type="term" value="C:glutathione hydrolase complex"/>
    <property type="evidence" value="ECO:0007669"/>
    <property type="project" value="TreeGrafter"/>
</dbReference>
<dbReference type="PANTHER" id="PTHR43187">
    <property type="entry name" value="GLUTAMINE AMIDOTRANSFERASE DUG3-RELATED"/>
    <property type="match status" value="1"/>
</dbReference>
<dbReference type="EMBL" id="GL883013">
    <property type="protein sequence ID" value="EGG19836.1"/>
    <property type="molecule type" value="Genomic_DNA"/>
</dbReference>
<dbReference type="RefSeq" id="XP_004358182.1">
    <property type="nucleotide sequence ID" value="XM_004358125.1"/>
</dbReference>
<dbReference type="GO" id="GO:0008242">
    <property type="term" value="F:omega peptidase activity"/>
    <property type="evidence" value="ECO:0007669"/>
    <property type="project" value="TreeGrafter"/>
</dbReference>
<evidence type="ECO:0000313" key="3">
    <source>
        <dbReference type="EMBL" id="EGG19836.1"/>
    </source>
</evidence>
<keyword evidence="1 3" id="KW-0315">Glutamine amidotransferase</keyword>
<dbReference type="InterPro" id="IPR026869">
    <property type="entry name" value="EgtC-like"/>
</dbReference>
<accession>F4PX33</accession>
<protein>
    <submittedName>
        <fullName evidence="3">Glutamine amidotransferase</fullName>
    </submittedName>
</protein>